<evidence type="ECO:0000259" key="2">
    <source>
        <dbReference type="PROSITE" id="PS50191"/>
    </source>
</evidence>
<gene>
    <name evidence="3" type="ORF">ODALV1_LOCUS26453</name>
</gene>
<organism evidence="3 4">
    <name type="scientific">Orchesella dallaii</name>
    <dbReference type="NCBI Taxonomy" id="48710"/>
    <lineage>
        <taxon>Eukaryota</taxon>
        <taxon>Metazoa</taxon>
        <taxon>Ecdysozoa</taxon>
        <taxon>Arthropoda</taxon>
        <taxon>Hexapoda</taxon>
        <taxon>Collembola</taxon>
        <taxon>Entomobryomorpha</taxon>
        <taxon>Entomobryoidea</taxon>
        <taxon>Orchesellidae</taxon>
        <taxon>Orchesellinae</taxon>
        <taxon>Orchesella</taxon>
    </lineage>
</organism>
<evidence type="ECO:0000313" key="3">
    <source>
        <dbReference type="EMBL" id="CAL8136460.1"/>
    </source>
</evidence>
<dbReference type="InterPro" id="IPR001251">
    <property type="entry name" value="CRAL-TRIO_dom"/>
</dbReference>
<name>A0ABP1RV34_9HEXA</name>
<protein>
    <recommendedName>
        <fullName evidence="2">CRAL-TRIO domain-containing protein</fullName>
    </recommendedName>
</protein>
<evidence type="ECO:0000313" key="4">
    <source>
        <dbReference type="Proteomes" id="UP001642540"/>
    </source>
</evidence>
<dbReference type="PANTHER" id="PTHR23324">
    <property type="entry name" value="SEC14 RELATED PROTEIN"/>
    <property type="match status" value="1"/>
</dbReference>
<evidence type="ECO:0000256" key="1">
    <source>
        <dbReference type="SAM" id="Phobius"/>
    </source>
</evidence>
<comment type="caution">
    <text evidence="3">The sequence shown here is derived from an EMBL/GenBank/DDBJ whole genome shotgun (WGS) entry which is preliminary data.</text>
</comment>
<reference evidence="3 4" key="1">
    <citation type="submission" date="2024-08" db="EMBL/GenBank/DDBJ databases">
        <authorList>
            <person name="Cucini C."/>
            <person name="Frati F."/>
        </authorList>
    </citation>
    <scope>NUCLEOTIDE SEQUENCE [LARGE SCALE GENOMIC DNA]</scope>
</reference>
<dbReference type="Proteomes" id="UP001642540">
    <property type="component" value="Unassembled WGS sequence"/>
</dbReference>
<keyword evidence="4" id="KW-1185">Reference proteome</keyword>
<dbReference type="InterPro" id="IPR011074">
    <property type="entry name" value="CRAL/TRIO_N_dom"/>
</dbReference>
<dbReference type="EMBL" id="CAXLJM020000111">
    <property type="protein sequence ID" value="CAL8136460.1"/>
    <property type="molecule type" value="Genomic_DNA"/>
</dbReference>
<keyword evidence="1" id="KW-1133">Transmembrane helix</keyword>
<dbReference type="InterPro" id="IPR036865">
    <property type="entry name" value="CRAL-TRIO_dom_sf"/>
</dbReference>
<dbReference type="Gene3D" id="3.40.525.10">
    <property type="entry name" value="CRAL-TRIO lipid binding domain"/>
    <property type="match status" value="1"/>
</dbReference>
<dbReference type="Pfam" id="PF00650">
    <property type="entry name" value="CRAL_TRIO"/>
    <property type="match status" value="1"/>
</dbReference>
<dbReference type="SUPFAM" id="SSF52087">
    <property type="entry name" value="CRAL/TRIO domain"/>
    <property type="match status" value="1"/>
</dbReference>
<accession>A0ABP1RV34</accession>
<dbReference type="SMART" id="SM00516">
    <property type="entry name" value="SEC14"/>
    <property type="match status" value="1"/>
</dbReference>
<dbReference type="PANTHER" id="PTHR23324:SF87">
    <property type="entry name" value="CRAL-TRIO DOMAIN-CONTAINING PROTEIN C34C12.6"/>
    <property type="match status" value="1"/>
</dbReference>
<feature type="transmembrane region" description="Helical" evidence="1">
    <location>
        <begin position="6"/>
        <end position="26"/>
    </location>
</feature>
<dbReference type="PROSITE" id="PS50191">
    <property type="entry name" value="CRAL_TRIO"/>
    <property type="match status" value="1"/>
</dbReference>
<proteinExistence type="predicted"/>
<keyword evidence="1" id="KW-0472">Membrane</keyword>
<dbReference type="CDD" id="cd00170">
    <property type="entry name" value="SEC14"/>
    <property type="match status" value="1"/>
</dbReference>
<sequence>MAKLNIYITLYSALFVVAVNGIFVSSKEANGLNELRERVKTLLVEDYMKTDFYLGRWLRAKEFDINAAEKMLVEHLRWRRINKMDTICNENFDDMKREFPTTTDTFDKEGRPVGTLDVSQWNIRNAVVTGRAPMLLRYINMLMEHVTRQVLEIQKNKLNVTQWTVIMNAEGVNMINHGCRACIQIWIQFMTSMDNNYPEWLHEFIGIDAPSTAYTIVRILQPFLSRHLREHMRLFGTDSRNWRRYLDSKISRDQRSEVYGGYRKSTY</sequence>
<dbReference type="SUPFAM" id="SSF46938">
    <property type="entry name" value="CRAL/TRIO N-terminal domain"/>
    <property type="match status" value="1"/>
</dbReference>
<dbReference type="SMART" id="SM01100">
    <property type="entry name" value="CRAL_TRIO_N"/>
    <property type="match status" value="1"/>
</dbReference>
<feature type="domain" description="CRAL-TRIO" evidence="2">
    <location>
        <begin position="91"/>
        <end position="267"/>
    </location>
</feature>
<dbReference type="InterPro" id="IPR051064">
    <property type="entry name" value="SEC14/CRAL-TRIO_domain"/>
</dbReference>
<keyword evidence="1" id="KW-0812">Transmembrane</keyword>
<dbReference type="InterPro" id="IPR036273">
    <property type="entry name" value="CRAL/TRIO_N_dom_sf"/>
</dbReference>